<dbReference type="OrthoDB" id="10248520at2759"/>
<name>A0A8J8NRM8_HALGN</name>
<evidence type="ECO:0000256" key="3">
    <source>
        <dbReference type="ARBA" id="ARBA00011531"/>
    </source>
</evidence>
<dbReference type="CDD" id="cd03336">
    <property type="entry name" value="TCP1_beta"/>
    <property type="match status" value="1"/>
</dbReference>
<evidence type="ECO:0000313" key="12">
    <source>
        <dbReference type="Proteomes" id="UP000785679"/>
    </source>
</evidence>
<dbReference type="EMBL" id="RRYP01007235">
    <property type="protein sequence ID" value="TNV80647.1"/>
    <property type="molecule type" value="Genomic_DNA"/>
</dbReference>
<comment type="similarity">
    <text evidence="2 10">Belongs to the TCP-1 chaperonin family.</text>
</comment>
<dbReference type="FunFam" id="3.30.260.10:FF:000025">
    <property type="entry name" value="Chaperonin containing TCP1 subunit 2"/>
    <property type="match status" value="1"/>
</dbReference>
<reference evidence="11" key="1">
    <citation type="submission" date="2019-06" db="EMBL/GenBank/DDBJ databases">
        <authorList>
            <person name="Zheng W."/>
        </authorList>
    </citation>
    <scope>NUCLEOTIDE SEQUENCE</scope>
    <source>
        <strain evidence="11">QDHG01</strain>
    </source>
</reference>
<dbReference type="SUPFAM" id="SSF52029">
    <property type="entry name" value="GroEL apical domain-like"/>
    <property type="match status" value="1"/>
</dbReference>
<comment type="function">
    <text evidence="8">Molecular chaperone; assists the folding of proteins upon ATP hydrolysis. Known to play a role, in vitro, in the folding of actin and tubulin.</text>
</comment>
<evidence type="ECO:0000256" key="9">
    <source>
        <dbReference type="ARBA" id="ARBA00033237"/>
    </source>
</evidence>
<evidence type="ECO:0000256" key="5">
    <source>
        <dbReference type="ARBA" id="ARBA00022741"/>
    </source>
</evidence>
<keyword evidence="12" id="KW-1185">Reference proteome</keyword>
<protein>
    <recommendedName>
        <fullName evidence="9">CCT-beta</fullName>
    </recommendedName>
</protein>
<dbReference type="Gene3D" id="3.50.7.10">
    <property type="entry name" value="GroEL"/>
    <property type="match status" value="1"/>
</dbReference>
<dbReference type="PANTHER" id="PTHR11353">
    <property type="entry name" value="CHAPERONIN"/>
    <property type="match status" value="1"/>
</dbReference>
<dbReference type="InterPro" id="IPR027413">
    <property type="entry name" value="GROEL-like_equatorial_sf"/>
</dbReference>
<dbReference type="FunFam" id="3.50.7.10:FF:000002">
    <property type="entry name" value="T-complex protein 1 subunit beta"/>
    <property type="match status" value="1"/>
</dbReference>
<dbReference type="Proteomes" id="UP000785679">
    <property type="component" value="Unassembled WGS sequence"/>
</dbReference>
<dbReference type="InterPro" id="IPR002423">
    <property type="entry name" value="Cpn60/GroEL/TCP-1"/>
</dbReference>
<keyword evidence="5 10" id="KW-0547">Nucleotide-binding</keyword>
<dbReference type="InterPro" id="IPR053374">
    <property type="entry name" value="TCP-1_chaperonin"/>
</dbReference>
<dbReference type="GO" id="GO:0005832">
    <property type="term" value="C:chaperonin-containing T-complex"/>
    <property type="evidence" value="ECO:0007669"/>
    <property type="project" value="InterPro"/>
</dbReference>
<keyword evidence="4" id="KW-0963">Cytoplasm</keyword>
<dbReference type="GO" id="GO:0051082">
    <property type="term" value="F:unfolded protein binding"/>
    <property type="evidence" value="ECO:0007669"/>
    <property type="project" value="InterPro"/>
</dbReference>
<dbReference type="SUPFAM" id="SSF54849">
    <property type="entry name" value="GroEL-intermediate domain like"/>
    <property type="match status" value="1"/>
</dbReference>
<dbReference type="GO" id="GO:0016887">
    <property type="term" value="F:ATP hydrolysis activity"/>
    <property type="evidence" value="ECO:0007669"/>
    <property type="project" value="InterPro"/>
</dbReference>
<keyword evidence="7 10" id="KW-0143">Chaperone</keyword>
<dbReference type="InterPro" id="IPR002194">
    <property type="entry name" value="Chaperonin_TCP-1_CS"/>
</dbReference>
<evidence type="ECO:0000256" key="7">
    <source>
        <dbReference type="ARBA" id="ARBA00023186"/>
    </source>
</evidence>
<sequence>MVGNVLPNVFDENASADAGELARMQSFVGAIAVADLVKTTLGPKGMDKILQSIGDPTNKRAITVTNDGATILKSIHVDNPAAKILIDISNTQDAEVGDGTTTVAVLAGEFLREAEKLIQQKIHPQIIIQGWRLARDVALKTLREAAMDNSADEEAFKRDLKNIAMTTLSSKLLLHDREHFATLAVNAILRLKGSGNLDYIKIIKKTGGTLGDSFLADGFILEKHISTGCPRIKENAKVLIANTPMDHDKIKIFGSKVRVDSIMKVADIEEAEKQKMKKKIDKILAHKPDVFINRQLIYNYPEQLLAEKGVMVIEHADFDGTERLAAVLGADILSTFDNPEVAKLGTCARIEEIMIGEDKVIKFSGTQAGEACSIVLRGSGSHILDEAERSLHDVICVLIAAVKNHRILYGGGNSEIRMSLAVDELSKSVKGKQALAIQSYAHALKQLPTIIADNAGYDSAELVQNLRSEIYNGKISSGLNMFKGIVDDMQTLGVTECLRVKEQALLSASEAAELILRVDEIIRCAPRRREGQ</sequence>
<dbReference type="FunFam" id="1.10.560.10:FF:000017">
    <property type="entry name" value="T-complex protein 1 subunit eta"/>
    <property type="match status" value="1"/>
</dbReference>
<comment type="subcellular location">
    <subcellularLocation>
        <location evidence="1">Cytoplasm</location>
    </subcellularLocation>
</comment>
<dbReference type="AlphaFoldDB" id="A0A8J8NRM8"/>
<evidence type="ECO:0000256" key="10">
    <source>
        <dbReference type="RuleBase" id="RU004187"/>
    </source>
</evidence>
<dbReference type="SUPFAM" id="SSF48592">
    <property type="entry name" value="GroEL equatorial domain-like"/>
    <property type="match status" value="1"/>
</dbReference>
<dbReference type="InterPro" id="IPR027410">
    <property type="entry name" value="TCP-1-like_intermed_sf"/>
</dbReference>
<dbReference type="PROSITE" id="PS00751">
    <property type="entry name" value="TCP1_2"/>
    <property type="match status" value="1"/>
</dbReference>
<comment type="subunit">
    <text evidence="3">Heterooligomeric complex of about 850 to 900 kDa that forms two stacked rings, 12 to 16 nm in diameter.</text>
</comment>
<dbReference type="Gene3D" id="1.10.560.10">
    <property type="entry name" value="GroEL-like equatorial domain"/>
    <property type="match status" value="1"/>
</dbReference>
<accession>A0A8J8NRM8</accession>
<evidence type="ECO:0000256" key="1">
    <source>
        <dbReference type="ARBA" id="ARBA00004496"/>
    </source>
</evidence>
<organism evidence="11 12">
    <name type="scientific">Halteria grandinella</name>
    <dbReference type="NCBI Taxonomy" id="5974"/>
    <lineage>
        <taxon>Eukaryota</taxon>
        <taxon>Sar</taxon>
        <taxon>Alveolata</taxon>
        <taxon>Ciliophora</taxon>
        <taxon>Intramacronucleata</taxon>
        <taxon>Spirotrichea</taxon>
        <taxon>Stichotrichia</taxon>
        <taxon>Sporadotrichida</taxon>
        <taxon>Halteriidae</taxon>
        <taxon>Halteria</taxon>
    </lineage>
</organism>
<dbReference type="PRINTS" id="PR00304">
    <property type="entry name" value="TCOMPLEXTCP1"/>
</dbReference>
<dbReference type="NCBIfam" id="TIGR02341">
    <property type="entry name" value="chap_CCT_beta"/>
    <property type="match status" value="1"/>
</dbReference>
<dbReference type="Gene3D" id="3.30.260.10">
    <property type="entry name" value="TCP-1-like chaperonin intermediate domain"/>
    <property type="match status" value="1"/>
</dbReference>
<keyword evidence="6 10" id="KW-0067">ATP-binding</keyword>
<proteinExistence type="inferred from homology"/>
<dbReference type="InterPro" id="IPR017998">
    <property type="entry name" value="Chaperone_TCP-1"/>
</dbReference>
<evidence type="ECO:0000313" key="11">
    <source>
        <dbReference type="EMBL" id="TNV80647.1"/>
    </source>
</evidence>
<dbReference type="NCBIfam" id="NF041083">
    <property type="entry name" value="thermosome_beta"/>
    <property type="match status" value="1"/>
</dbReference>
<dbReference type="GO" id="GO:0005524">
    <property type="term" value="F:ATP binding"/>
    <property type="evidence" value="ECO:0007669"/>
    <property type="project" value="UniProtKB-KW"/>
</dbReference>
<dbReference type="Pfam" id="PF00118">
    <property type="entry name" value="Cpn60_TCP1"/>
    <property type="match status" value="1"/>
</dbReference>
<evidence type="ECO:0000256" key="8">
    <source>
        <dbReference type="ARBA" id="ARBA00024677"/>
    </source>
</evidence>
<evidence type="ECO:0000256" key="2">
    <source>
        <dbReference type="ARBA" id="ARBA00008020"/>
    </source>
</evidence>
<comment type="caution">
    <text evidence="11">The sequence shown here is derived from an EMBL/GenBank/DDBJ whole genome shotgun (WGS) entry which is preliminary data.</text>
</comment>
<dbReference type="PROSITE" id="PS00995">
    <property type="entry name" value="TCP1_3"/>
    <property type="match status" value="1"/>
</dbReference>
<gene>
    <name evidence="11" type="ORF">FGO68_gene3436</name>
</gene>
<dbReference type="InterPro" id="IPR027409">
    <property type="entry name" value="GroEL-like_apical_dom_sf"/>
</dbReference>
<evidence type="ECO:0000256" key="6">
    <source>
        <dbReference type="ARBA" id="ARBA00022840"/>
    </source>
</evidence>
<evidence type="ECO:0000256" key="4">
    <source>
        <dbReference type="ARBA" id="ARBA00022490"/>
    </source>
</evidence>
<dbReference type="PROSITE" id="PS00750">
    <property type="entry name" value="TCP1_1"/>
    <property type="match status" value="1"/>
</dbReference>
<dbReference type="InterPro" id="IPR012716">
    <property type="entry name" value="Chap_CCT_beta"/>
</dbReference>
<dbReference type="GO" id="GO:0140662">
    <property type="term" value="F:ATP-dependent protein folding chaperone"/>
    <property type="evidence" value="ECO:0007669"/>
    <property type="project" value="InterPro"/>
</dbReference>